<dbReference type="Proteomes" id="UP000078343">
    <property type="component" value="Unassembled WGS sequence"/>
</dbReference>
<keyword evidence="1" id="KW-0732">Signal</keyword>
<evidence type="ECO:0008006" key="4">
    <source>
        <dbReference type="Google" id="ProtNLM"/>
    </source>
</evidence>
<evidence type="ECO:0000313" key="3">
    <source>
        <dbReference type="Proteomes" id="UP000078343"/>
    </source>
</evidence>
<protein>
    <recommendedName>
        <fullName evidence="4">Protein rds1</fullName>
    </recommendedName>
</protein>
<sequence>MAILRLTPLAAVLALSGVVHSIPVPEPLLSELADPSYGPIPGQSSLYSTYNGTAPPFPGNITGAIVNTTSGPPGADDLLFQNLLSAEWVIFSFYQQGVELFNSTAFVEAGFPNTTYERIQQIRDNEAGHLRIFQDQISTNSVKPGPCQYVFPFDDPVSYIALQTIIEVSSMAFLTGLELQATLTLSKAALVAIAATESRHNTWSLIDNFKSNPFAGPADTVYPYANQILDFTNEWIVNGSCPAENPIYPSPRQNLPQISLAENTTSIAPGSTVVFNFSQPDNQPRFTSGRDYYAVFFHGVYNISVPFNTTDYSAVIPAQIDPVGVIIAVVADEEGAPTKENVLAGTLIMLESPATLAALDI</sequence>
<organism evidence="2 3">
    <name type="scientific">Fonsecaea erecta</name>
    <dbReference type="NCBI Taxonomy" id="1367422"/>
    <lineage>
        <taxon>Eukaryota</taxon>
        <taxon>Fungi</taxon>
        <taxon>Dikarya</taxon>
        <taxon>Ascomycota</taxon>
        <taxon>Pezizomycotina</taxon>
        <taxon>Eurotiomycetes</taxon>
        <taxon>Chaetothyriomycetidae</taxon>
        <taxon>Chaetothyriales</taxon>
        <taxon>Herpotrichiellaceae</taxon>
        <taxon>Fonsecaea</taxon>
    </lineage>
</organism>
<dbReference type="GeneID" id="30015024"/>
<accession>A0A178Z6R6</accession>
<gene>
    <name evidence="2" type="ORF">AYL99_10856</name>
</gene>
<dbReference type="RefSeq" id="XP_018688523.1">
    <property type="nucleotide sequence ID" value="XM_018842362.1"/>
</dbReference>
<feature type="chain" id="PRO_5008098283" description="Protein rds1" evidence="1">
    <location>
        <begin position="22"/>
        <end position="361"/>
    </location>
</feature>
<keyword evidence="3" id="KW-1185">Reference proteome</keyword>
<dbReference type="EMBL" id="LVYI01000012">
    <property type="protein sequence ID" value="OAP55156.1"/>
    <property type="molecule type" value="Genomic_DNA"/>
</dbReference>
<dbReference type="OrthoDB" id="1001765at2759"/>
<dbReference type="Pfam" id="PF13668">
    <property type="entry name" value="Ferritin_2"/>
    <property type="match status" value="1"/>
</dbReference>
<reference evidence="2 3" key="1">
    <citation type="submission" date="2016-04" db="EMBL/GenBank/DDBJ databases">
        <title>Draft genome of Fonsecaea erecta CBS 125763.</title>
        <authorList>
            <person name="Weiss V.A."/>
            <person name="Vicente V.A."/>
            <person name="Raittz R.T."/>
            <person name="Moreno L.F."/>
            <person name="De Souza E.M."/>
            <person name="Pedrosa F.O."/>
            <person name="Steffens M.B."/>
            <person name="Faoro H."/>
            <person name="Tadra-Sfeir M.Z."/>
            <person name="Najafzadeh M.J."/>
            <person name="Felipe M.S."/>
            <person name="Teixeira M."/>
            <person name="Sun J."/>
            <person name="Xi L."/>
            <person name="Gomes R."/>
            <person name="De Azevedo C.M."/>
            <person name="Salgado C.G."/>
            <person name="Da Silva M.B."/>
            <person name="Nascimento M.F."/>
            <person name="Queiroz-Telles F."/>
            <person name="Attili D.S."/>
            <person name="Gorbushina A."/>
        </authorList>
    </citation>
    <scope>NUCLEOTIDE SEQUENCE [LARGE SCALE GENOMIC DNA]</scope>
    <source>
        <strain evidence="2 3">CBS 125763</strain>
    </source>
</reference>
<dbReference type="AlphaFoldDB" id="A0A178Z6R6"/>
<feature type="signal peptide" evidence="1">
    <location>
        <begin position="1"/>
        <end position="21"/>
    </location>
</feature>
<proteinExistence type="predicted"/>
<name>A0A178Z6R6_9EURO</name>
<dbReference type="STRING" id="1367422.A0A178Z6R6"/>
<evidence type="ECO:0000313" key="2">
    <source>
        <dbReference type="EMBL" id="OAP55156.1"/>
    </source>
</evidence>
<evidence type="ECO:0000256" key="1">
    <source>
        <dbReference type="SAM" id="SignalP"/>
    </source>
</evidence>
<comment type="caution">
    <text evidence="2">The sequence shown here is derived from an EMBL/GenBank/DDBJ whole genome shotgun (WGS) entry which is preliminary data.</text>
</comment>